<proteinExistence type="predicted"/>
<dbReference type="AlphaFoldDB" id="A0A0N9V1C0"/>
<dbReference type="KEGG" id="smag:AN936_23385"/>
<gene>
    <name evidence="1" type="ORF">AN936_23385</name>
</gene>
<accession>A0A0N9V1C0</accession>
<reference evidence="1 2" key="1">
    <citation type="journal article" date="2015" name="Genome Announc.">
        <title>Complete Genome Sequence of Polypropylene Glycol- and Polyethylene Glycol-Degrading Sphingopyxis macrogoltabida Strain EY-1.</title>
        <authorList>
            <person name="Ohtsubo Y."/>
            <person name="Nagata Y."/>
            <person name="Numata M."/>
            <person name="Tsuchikane K."/>
            <person name="Hosoyama A."/>
            <person name="Yamazoe A."/>
            <person name="Tsuda M."/>
            <person name="Fujita N."/>
            <person name="Kawai F."/>
        </authorList>
    </citation>
    <scope>NUCLEOTIDE SEQUENCE [LARGE SCALE GENOMIC DNA]</scope>
    <source>
        <strain evidence="1 2">EY-1</strain>
        <plasmid evidence="1">1</plasmid>
    </source>
</reference>
<organism evidence="1 2">
    <name type="scientific">Sphingopyxis macrogoltabida</name>
    <name type="common">Sphingomonas macrogoltabidus</name>
    <dbReference type="NCBI Taxonomy" id="33050"/>
    <lineage>
        <taxon>Bacteria</taxon>
        <taxon>Pseudomonadati</taxon>
        <taxon>Pseudomonadota</taxon>
        <taxon>Alphaproteobacteria</taxon>
        <taxon>Sphingomonadales</taxon>
        <taxon>Sphingomonadaceae</taxon>
        <taxon>Sphingopyxis</taxon>
    </lineage>
</organism>
<sequence>MLGAIDNLLQSDPAAFALSSDRKSLSKLMREQLAEEWSFNRQKFEAIGIDQNSMLDIVQRYFEQNGEMFFADASKLMGQALKQGSLGVAQIATDAQRSALSRHLVPPARFEKLKTLRWSVLEGCDLVLPDCVGLAQDHQNEWMPVILADLDQLKSMYLPISHDRALMGTHSEHHASETPSVEILAGCSWDFFVSRDRSERALAAKGLIRSRVTEFTDRVISNSIAEVLAENE</sequence>
<evidence type="ECO:0000313" key="2">
    <source>
        <dbReference type="Proteomes" id="UP000058074"/>
    </source>
</evidence>
<dbReference type="PATRIC" id="fig|33050.5.peg.4730"/>
<keyword evidence="1" id="KW-0614">Plasmid</keyword>
<geneLocation type="plasmid" evidence="1 2">
    <name>1</name>
</geneLocation>
<dbReference type="Proteomes" id="UP000058074">
    <property type="component" value="Plasmid 1"/>
</dbReference>
<protein>
    <submittedName>
        <fullName evidence="1">Uncharacterized protein</fullName>
    </submittedName>
</protein>
<dbReference type="EMBL" id="CP012701">
    <property type="protein sequence ID" value="ALH83092.1"/>
    <property type="molecule type" value="Genomic_DNA"/>
</dbReference>
<evidence type="ECO:0000313" key="1">
    <source>
        <dbReference type="EMBL" id="ALH83092.1"/>
    </source>
</evidence>
<name>A0A0N9V1C0_SPHMC</name>